<evidence type="ECO:0008006" key="3">
    <source>
        <dbReference type="Google" id="ProtNLM"/>
    </source>
</evidence>
<gene>
    <name evidence="1" type="ORF">EDB95_3851</name>
</gene>
<keyword evidence="2" id="KW-1185">Reference proteome</keyword>
<accession>A0A4R8DEQ2</accession>
<proteinExistence type="predicted"/>
<name>A0A4R8DEQ2_9BACT</name>
<sequence length="205" mass="22751">MVAVLTGDIIRSSDLSPEKREELQVVLNQGFAEVTRLSPSFRAEQFRGDSFQGILDPQEGLRALLLLINFLYLRQFGVRIALGLGTVSYESDSILTSDGSAFQASGPALDDLKKKNQLLAIAGPSDSFNQEWRVHALTLDYLLSRWTIPQAEAVLGALQGYTQEETARQLGIRQPAVQQRLQAVGWPVMEAILERFVPFTHATHL</sequence>
<dbReference type="AlphaFoldDB" id="A0A4R8DEQ2"/>
<dbReference type="Proteomes" id="UP000294498">
    <property type="component" value="Unassembled WGS sequence"/>
</dbReference>
<protein>
    <recommendedName>
        <fullName evidence="3">SatD family protein</fullName>
    </recommendedName>
</protein>
<evidence type="ECO:0000313" key="2">
    <source>
        <dbReference type="Proteomes" id="UP000294498"/>
    </source>
</evidence>
<dbReference type="EMBL" id="SODV01000002">
    <property type="protein sequence ID" value="TDW96029.1"/>
    <property type="molecule type" value="Genomic_DNA"/>
</dbReference>
<reference evidence="1 2" key="1">
    <citation type="submission" date="2019-03" db="EMBL/GenBank/DDBJ databases">
        <title>Genomic Encyclopedia of Type Strains, Phase IV (KMG-IV): sequencing the most valuable type-strain genomes for metagenomic binning, comparative biology and taxonomic classification.</title>
        <authorList>
            <person name="Goeker M."/>
        </authorList>
    </citation>
    <scope>NUCLEOTIDE SEQUENCE [LARGE SCALE GENOMIC DNA]</scope>
    <source>
        <strain evidence="1 2">DSM 100059</strain>
    </source>
</reference>
<evidence type="ECO:0000313" key="1">
    <source>
        <dbReference type="EMBL" id="TDW96029.1"/>
    </source>
</evidence>
<organism evidence="1 2">
    <name type="scientific">Dinghuibacter silviterrae</name>
    <dbReference type="NCBI Taxonomy" id="1539049"/>
    <lineage>
        <taxon>Bacteria</taxon>
        <taxon>Pseudomonadati</taxon>
        <taxon>Bacteroidota</taxon>
        <taxon>Chitinophagia</taxon>
        <taxon>Chitinophagales</taxon>
        <taxon>Chitinophagaceae</taxon>
        <taxon>Dinghuibacter</taxon>
    </lineage>
</organism>
<comment type="caution">
    <text evidence="1">The sequence shown here is derived from an EMBL/GenBank/DDBJ whole genome shotgun (WGS) entry which is preliminary data.</text>
</comment>